<dbReference type="InterPro" id="IPR044126">
    <property type="entry name" value="S1_IF2_alpha"/>
</dbReference>
<dbReference type="RefSeq" id="WP_012939457.1">
    <property type="nucleotide sequence ID" value="NC_013741.1"/>
</dbReference>
<name>D2RFP6_ARCPA</name>
<dbReference type="SUPFAM" id="SSF50249">
    <property type="entry name" value="Nucleic acid-binding proteins"/>
    <property type="match status" value="1"/>
</dbReference>
<dbReference type="GO" id="GO:0043022">
    <property type="term" value="F:ribosome binding"/>
    <property type="evidence" value="ECO:0007669"/>
    <property type="project" value="TreeGrafter"/>
</dbReference>
<dbReference type="CDD" id="cd04452">
    <property type="entry name" value="S1_IF2_alpha"/>
    <property type="match status" value="1"/>
</dbReference>
<sequence>MSEEKEERLIIKRDGYPSPGEIVIGTVTRVMDFGAFVSLDEYENKEGMVHISEVAPGWIKDIRDHVKKGQKVVCKVLGVNPKRGHIDLSIKDVTERQKREKWQEWKNELKAFKWLEIIGEKLGLSREQLIEIGKKLIKEYDSVYEAFVECAYEGYEVLAKIVGEEFAKEMAEIARENIKPPRVKVRGYFELKSYAGDGVERIKKALMKAYDVIKKFPNIKAEIEYVGAPRYRIVLEADDYKVAEKALKSVVDTVLKTIKRLGGEGNFVREHIG</sequence>
<dbReference type="SMART" id="SM00316">
    <property type="entry name" value="S1"/>
    <property type="match status" value="1"/>
</dbReference>
<dbReference type="Gene3D" id="2.40.50.140">
    <property type="entry name" value="Nucleic acid-binding proteins"/>
    <property type="match status" value="1"/>
</dbReference>
<dbReference type="NCBIfam" id="NF003062">
    <property type="entry name" value="PRK03987.1-1"/>
    <property type="match status" value="1"/>
</dbReference>
<comment type="subunit">
    <text evidence="3 10">Heterotrimer composed of an alpha, a beta and a gamma chain.</text>
</comment>
<keyword evidence="7 10" id="KW-0648">Protein biosynthesis</keyword>
<dbReference type="FunFam" id="2.40.50.140:FF:000015">
    <property type="entry name" value="Eukaryotic translation initiation factor 2 subunit alpha"/>
    <property type="match status" value="1"/>
</dbReference>
<evidence type="ECO:0000256" key="10">
    <source>
        <dbReference type="HAMAP-Rule" id="MF_00231"/>
    </source>
</evidence>
<gene>
    <name evidence="10" type="primary">eif2a</name>
    <name evidence="12" type="ordered locus">Arcpr_0044</name>
</gene>
<evidence type="ECO:0000256" key="8">
    <source>
        <dbReference type="ARBA" id="ARBA00030860"/>
    </source>
</evidence>
<evidence type="ECO:0000313" key="13">
    <source>
        <dbReference type="Proteomes" id="UP000001901"/>
    </source>
</evidence>
<dbReference type="SUPFAM" id="SSF116742">
    <property type="entry name" value="eIF2alpha middle domain-like"/>
    <property type="match status" value="1"/>
</dbReference>
<dbReference type="InterPro" id="IPR012340">
    <property type="entry name" value="NA-bd_OB-fold"/>
</dbReference>
<dbReference type="HAMAP" id="MF_00231">
    <property type="entry name" value="eIF_2_alpha"/>
    <property type="match status" value="1"/>
</dbReference>
<dbReference type="InterPro" id="IPR011488">
    <property type="entry name" value="TIF_2_asu"/>
</dbReference>
<keyword evidence="6 10" id="KW-0694">RNA-binding</keyword>
<dbReference type="InterPro" id="IPR024055">
    <property type="entry name" value="TIF2_asu_C"/>
</dbReference>
<keyword evidence="5 10" id="KW-0396">Initiation factor</keyword>
<dbReference type="HOGENOM" id="CLU_033458_0_2_2"/>
<dbReference type="InterPro" id="IPR022964">
    <property type="entry name" value="TIF2_asu_arc"/>
</dbReference>
<dbReference type="InterPro" id="IPR003029">
    <property type="entry name" value="S1_domain"/>
</dbReference>
<dbReference type="FunFam" id="3.30.70.1130:FF:000002">
    <property type="entry name" value="Translation initiation factor 2 subunit alpha"/>
    <property type="match status" value="1"/>
</dbReference>
<dbReference type="NCBIfam" id="NF003064">
    <property type="entry name" value="PRK03987.1-4"/>
    <property type="match status" value="1"/>
</dbReference>
<evidence type="ECO:0000256" key="5">
    <source>
        <dbReference type="ARBA" id="ARBA00022540"/>
    </source>
</evidence>
<dbReference type="InterPro" id="IPR024054">
    <property type="entry name" value="TIF2_asu_middle_sf"/>
</dbReference>
<dbReference type="KEGG" id="apo:Arcpr_0044"/>
<dbReference type="OrthoDB" id="84794at2157"/>
<evidence type="ECO:0000256" key="9">
    <source>
        <dbReference type="ARBA" id="ARBA00033333"/>
    </source>
</evidence>
<keyword evidence="13" id="KW-1185">Reference proteome</keyword>
<dbReference type="eggNOG" id="arCOG04107">
    <property type="taxonomic scope" value="Archaea"/>
</dbReference>
<dbReference type="Proteomes" id="UP000001901">
    <property type="component" value="Chromosome"/>
</dbReference>
<protein>
    <recommendedName>
        <fullName evidence="4 10">Translation initiation factor 2 subunit alpha</fullName>
    </recommendedName>
    <alternativeName>
        <fullName evidence="8 10">aIF2-alpha</fullName>
    </alternativeName>
    <alternativeName>
        <fullName evidence="9 10">eIF-2-alpha</fullName>
    </alternativeName>
</protein>
<dbReference type="GO" id="GO:0003723">
    <property type="term" value="F:RNA binding"/>
    <property type="evidence" value="ECO:0007669"/>
    <property type="project" value="UniProtKB-UniRule"/>
</dbReference>
<dbReference type="Pfam" id="PF00575">
    <property type="entry name" value="S1"/>
    <property type="match status" value="1"/>
</dbReference>
<dbReference type="STRING" id="572546.Arcpr_0044"/>
<comment type="function">
    <text evidence="1 10">eIF-2 functions in the early steps of protein synthesis by forming a ternary complex with GTP and initiator tRNA.</text>
</comment>
<dbReference type="AlphaFoldDB" id="D2RFP6"/>
<dbReference type="Pfam" id="PF07541">
    <property type="entry name" value="EIF_2_alpha"/>
    <property type="match status" value="1"/>
</dbReference>
<evidence type="ECO:0000256" key="2">
    <source>
        <dbReference type="ARBA" id="ARBA00007223"/>
    </source>
</evidence>
<dbReference type="SUPFAM" id="SSF110993">
    <property type="entry name" value="eIF-2-alpha, C-terminal domain"/>
    <property type="match status" value="1"/>
</dbReference>
<dbReference type="GO" id="GO:0003743">
    <property type="term" value="F:translation initiation factor activity"/>
    <property type="evidence" value="ECO:0007669"/>
    <property type="project" value="UniProtKB-UniRule"/>
</dbReference>
<comment type="similarity">
    <text evidence="2 10">Belongs to the eIF-2-alpha family.</text>
</comment>
<feature type="domain" description="S1 motif" evidence="11">
    <location>
        <begin position="20"/>
        <end position="91"/>
    </location>
</feature>
<dbReference type="Gene3D" id="1.10.150.190">
    <property type="entry name" value="Translation initiation factor 2, subunit 1, domain 2"/>
    <property type="match status" value="1"/>
</dbReference>
<organism evidence="12 13">
    <name type="scientific">Archaeoglobus profundus (strain DSM 5631 / JCM 9629 / NBRC 100127 / Av18)</name>
    <dbReference type="NCBI Taxonomy" id="572546"/>
    <lineage>
        <taxon>Archaea</taxon>
        <taxon>Methanobacteriati</taxon>
        <taxon>Methanobacteriota</taxon>
        <taxon>Archaeoglobi</taxon>
        <taxon>Archaeoglobales</taxon>
        <taxon>Archaeoglobaceae</taxon>
        <taxon>Archaeoglobus</taxon>
    </lineage>
</organism>
<dbReference type="Gene3D" id="3.30.70.1130">
    <property type="entry name" value="EIF_2_alpha"/>
    <property type="match status" value="1"/>
</dbReference>
<evidence type="ECO:0000256" key="1">
    <source>
        <dbReference type="ARBA" id="ARBA00003323"/>
    </source>
</evidence>
<dbReference type="GeneID" id="8738689"/>
<dbReference type="PANTHER" id="PTHR10602:SF0">
    <property type="entry name" value="EUKARYOTIC TRANSLATION INITIATION FACTOR 2 SUBUNIT 1"/>
    <property type="match status" value="1"/>
</dbReference>
<dbReference type="PaxDb" id="572546-Arcpr_0044"/>
<accession>D2RFP6</accession>
<evidence type="ECO:0000259" key="11">
    <source>
        <dbReference type="PROSITE" id="PS50126"/>
    </source>
</evidence>
<evidence type="ECO:0000256" key="3">
    <source>
        <dbReference type="ARBA" id="ARBA00011243"/>
    </source>
</evidence>
<dbReference type="EMBL" id="CP001857">
    <property type="protein sequence ID" value="ADB57121.1"/>
    <property type="molecule type" value="Genomic_DNA"/>
</dbReference>
<evidence type="ECO:0000256" key="7">
    <source>
        <dbReference type="ARBA" id="ARBA00022917"/>
    </source>
</evidence>
<evidence type="ECO:0000256" key="6">
    <source>
        <dbReference type="ARBA" id="ARBA00022884"/>
    </source>
</evidence>
<dbReference type="PROSITE" id="PS50126">
    <property type="entry name" value="S1"/>
    <property type="match status" value="1"/>
</dbReference>
<dbReference type="PANTHER" id="PTHR10602">
    <property type="entry name" value="EUKARYOTIC TRANSLATION INITIATION FACTOR 2 SUBUNIT 1"/>
    <property type="match status" value="1"/>
</dbReference>
<evidence type="ECO:0000256" key="4">
    <source>
        <dbReference type="ARBA" id="ARBA00013678"/>
    </source>
</evidence>
<evidence type="ECO:0000313" key="12">
    <source>
        <dbReference type="EMBL" id="ADB57121.1"/>
    </source>
</evidence>
<proteinExistence type="inferred from homology"/>
<reference evidence="12 13" key="1">
    <citation type="journal article" date="2010" name="Stand. Genomic Sci.">
        <title>Complete genome sequence of Archaeoglobus profundus type strain (AV18).</title>
        <authorList>
            <person name="von Jan M."/>
            <person name="Lapidus A."/>
            <person name="Del Rio T.G."/>
            <person name="Copeland A."/>
            <person name="Tice H."/>
            <person name="Cheng J.F."/>
            <person name="Lucas S."/>
            <person name="Chen F."/>
            <person name="Nolan M."/>
            <person name="Goodwin L."/>
            <person name="Han C."/>
            <person name="Pitluck S."/>
            <person name="Liolios K."/>
            <person name="Ivanova N."/>
            <person name="Mavromatis K."/>
            <person name="Ovchinnikova G."/>
            <person name="Chertkov O."/>
            <person name="Pati A."/>
            <person name="Chen A."/>
            <person name="Palaniappan K."/>
            <person name="Land M."/>
            <person name="Hauser L."/>
            <person name="Chang Y.J."/>
            <person name="Jeffries C.D."/>
            <person name="Saunders E."/>
            <person name="Brettin T."/>
            <person name="Detter J.C."/>
            <person name="Chain P."/>
            <person name="Eichinger K."/>
            <person name="Huber H."/>
            <person name="Spring S."/>
            <person name="Rohde M."/>
            <person name="Goker M."/>
            <person name="Wirth R."/>
            <person name="Woyke T."/>
            <person name="Bristow J."/>
            <person name="Eisen J.A."/>
            <person name="Markowitz V."/>
            <person name="Hugenholtz P."/>
            <person name="Kyrpides N.C."/>
            <person name="Klenk H.P."/>
        </authorList>
    </citation>
    <scope>NUCLEOTIDE SEQUENCE [LARGE SCALE GENOMIC DNA]</scope>
    <source>
        <strain evidence="13">DSM 5631 / JCM 9629 / NBRC 100127 / Av18</strain>
    </source>
</reference>